<evidence type="ECO:0000313" key="2">
    <source>
        <dbReference type="EMBL" id="OQS03003.1"/>
    </source>
</evidence>
<feature type="transmembrane region" description="Helical" evidence="1">
    <location>
        <begin position="152"/>
        <end position="178"/>
    </location>
</feature>
<feature type="transmembrane region" description="Helical" evidence="1">
    <location>
        <begin position="516"/>
        <end position="538"/>
    </location>
</feature>
<protein>
    <submittedName>
        <fullName evidence="2">Uncharacterized protein</fullName>
    </submittedName>
</protein>
<proteinExistence type="predicted"/>
<feature type="transmembrane region" description="Helical" evidence="1">
    <location>
        <begin position="1184"/>
        <end position="1205"/>
    </location>
</feature>
<feature type="transmembrane region" description="Helical" evidence="1">
    <location>
        <begin position="325"/>
        <end position="348"/>
    </location>
</feature>
<gene>
    <name evidence="2" type="ORF">THRCLA_04674</name>
</gene>
<dbReference type="Pfam" id="PF10269">
    <property type="entry name" value="Tmemb_185A"/>
    <property type="match status" value="2"/>
</dbReference>
<organism evidence="2 3">
    <name type="scientific">Thraustotheca clavata</name>
    <dbReference type="NCBI Taxonomy" id="74557"/>
    <lineage>
        <taxon>Eukaryota</taxon>
        <taxon>Sar</taxon>
        <taxon>Stramenopiles</taxon>
        <taxon>Oomycota</taxon>
        <taxon>Saprolegniomycetes</taxon>
        <taxon>Saprolegniales</taxon>
        <taxon>Achlyaceae</taxon>
        <taxon>Thraustotheca</taxon>
    </lineage>
</organism>
<keyword evidence="1" id="KW-1133">Transmembrane helix</keyword>
<feature type="transmembrane region" description="Helical" evidence="1">
    <location>
        <begin position="230"/>
        <end position="250"/>
    </location>
</feature>
<feature type="transmembrane region" description="Helical" evidence="1">
    <location>
        <begin position="683"/>
        <end position="703"/>
    </location>
</feature>
<feature type="transmembrane region" description="Helical" evidence="1">
    <location>
        <begin position="1043"/>
        <end position="1062"/>
    </location>
</feature>
<dbReference type="PANTHER" id="PTHR13568">
    <property type="entry name" value="FAM11A, B PROTEIN"/>
    <property type="match status" value="1"/>
</dbReference>
<feature type="transmembrane region" description="Helical" evidence="1">
    <location>
        <begin position="50"/>
        <end position="70"/>
    </location>
</feature>
<feature type="transmembrane region" description="Helical" evidence="1">
    <location>
        <begin position="82"/>
        <end position="101"/>
    </location>
</feature>
<dbReference type="STRING" id="74557.A0A1V9ZY98"/>
<feature type="transmembrane region" description="Helical" evidence="1">
    <location>
        <begin position="397"/>
        <end position="418"/>
    </location>
</feature>
<evidence type="ECO:0000256" key="1">
    <source>
        <dbReference type="SAM" id="Phobius"/>
    </source>
</evidence>
<evidence type="ECO:0000313" key="3">
    <source>
        <dbReference type="Proteomes" id="UP000243217"/>
    </source>
</evidence>
<feature type="transmembrane region" description="Helical" evidence="1">
    <location>
        <begin position="813"/>
        <end position="831"/>
    </location>
</feature>
<feature type="transmembrane region" description="Helical" evidence="1">
    <location>
        <begin position="1217"/>
        <end position="1242"/>
    </location>
</feature>
<feature type="transmembrane region" description="Helical" evidence="1">
    <location>
        <begin position="198"/>
        <end position="218"/>
    </location>
</feature>
<feature type="transmembrane region" description="Helical" evidence="1">
    <location>
        <begin position="360"/>
        <end position="385"/>
    </location>
</feature>
<feature type="transmembrane region" description="Helical" evidence="1">
    <location>
        <begin position="748"/>
        <end position="768"/>
    </location>
</feature>
<feature type="transmembrane region" description="Helical" evidence="1">
    <location>
        <begin position="256"/>
        <end position="283"/>
    </location>
</feature>
<dbReference type="InterPro" id="IPR019396">
    <property type="entry name" value="TM_Fragile-X-F-assoc"/>
</dbReference>
<accession>A0A1V9ZY98</accession>
<feature type="transmembrane region" description="Helical" evidence="1">
    <location>
        <begin position="1113"/>
        <end position="1137"/>
    </location>
</feature>
<feature type="transmembrane region" description="Helical" evidence="1">
    <location>
        <begin position="1249"/>
        <end position="1268"/>
    </location>
</feature>
<feature type="transmembrane region" description="Helical" evidence="1">
    <location>
        <begin position="1082"/>
        <end position="1101"/>
    </location>
</feature>
<dbReference type="EMBL" id="JNBS01001045">
    <property type="protein sequence ID" value="OQS03003.1"/>
    <property type="molecule type" value="Genomic_DNA"/>
</dbReference>
<sequence>MSEPLLERLPTCFANVPESIINFGGISGYVTQSLSNHFTTPKSICTKLCVYFSGLIFTLPFLLFPIFTALKVDGELTWTWSQAFIPLWILDAFLFCIYIHFTRVDDSAVIASSTFLKNVMTKTQILSLVATVITQILVTMRLDGQLAWKWSYISLPYCFVMIFDPSIVTVLQVLQAIFVAQKLDFDLSWSWTVVLLPSWLPAFLFIFVLPSVVCYNMMNVSEDRSFPRAIAAFVGLLFTFLLIFGPQLLVLARLQYYVFSAIYIILPWLILYGLLVLGGLANVFAAPTPKKVENITVTVAYGAVFVLCRLQGYNTWAWNLVVSPLYAALVFDISWKSLFQVFQVILVAQKLDAVGDFSWLVILMPTWLPMILITFFVPIGMYLFIYSHEDDIPQWQGNVIGILGSFVLILLFFGPYFLLIIRLEFFTFAFVCICIPWLLLYVIFLLVFGCILYKINIHFLIVTMSSRALRTMQSFGRQRSLEELQHEAQENGGIPGFVTTTVSNSIKSSHGICFKLFIFLLLLTFTAPAILVPIFIAIKADGDVNWTWTETLIPLWILDAILFPVYIFLSAAEDQGGNTNEVHDTSALLAQENQDQQQPKKKLLTWKSVLSLICSIVTQVFIVRKLDGQLDWTWDYILLPLCAVILYDITFSSFLQVIQVIFIAAKLQKSVEWSWLVVLLPTWLPMALVMFLGPIGVCAGIVVSSRGGERSPWPLALAVMVGLFIILGFICSPHLLLVLRLQYFTFPSIYICLPWIVLYVLVAFFVRFSVELFLSSGPQMTVMQLLPTAMALLTFIAIKADEDVNWSWAVPKIPLWLIDAVLFLSFIYFTTINDKVNNVGEDNESTHHTNQEIQVAPIEEQSNELEKCIKFDLLDRNVRFDCLSLGWDYWLALVYSVNTITDHTNLDWFFNHIFTSHFTLSKFDSIVACKSRAYMGPNIFTTFIDSIAIKADGDVNFMWIVALTPLWILDSMLLPAFIYLAGIDLNKTNANKSEVFICLKVDGTVDWSWATTTIVLWIFDGLMFILIVLSSCDSSNKEEKNKFSILALISHLLGQIFVVLRLDHHISWSWSTIFIPFYVENVLNSSSSSFLQLLQIIFLALELDHTVTWKWEIVLIPTWIPLAFFIFLVPIGILVFNCISDDRMSALNLFGLIIGILTFFGLISAISVLIVIRQYYTFSTLYIALPWFILLGIIFIGGLIAVMFFDFSEEETKNRALAAICSALGTILFFGLICAPSVLVVLRQYYTFSTLYIALSLFIIVGIVFIVVHNHFLFNHDDDKGGNYQAAEA</sequence>
<comment type="caution">
    <text evidence="2">The sequence shown here is derived from an EMBL/GenBank/DDBJ whole genome shotgun (WGS) entry which is preliminary data.</text>
</comment>
<feature type="transmembrane region" description="Helical" evidence="1">
    <location>
        <begin position="295"/>
        <end position="313"/>
    </location>
</feature>
<dbReference type="Proteomes" id="UP000243217">
    <property type="component" value="Unassembled WGS sequence"/>
</dbReference>
<feature type="transmembrane region" description="Helical" evidence="1">
    <location>
        <begin position="715"/>
        <end position="736"/>
    </location>
</feature>
<feature type="transmembrane region" description="Helical" evidence="1">
    <location>
        <begin position="1149"/>
        <end position="1172"/>
    </location>
</feature>
<keyword evidence="1" id="KW-0812">Transmembrane</keyword>
<keyword evidence="3" id="KW-1185">Reference proteome</keyword>
<feature type="transmembrane region" description="Helical" evidence="1">
    <location>
        <begin position="425"/>
        <end position="445"/>
    </location>
</feature>
<reference evidence="2 3" key="1">
    <citation type="journal article" date="2014" name="Genome Biol. Evol.">
        <title>The secreted proteins of Achlya hypogyna and Thraustotheca clavata identify the ancestral oomycete secretome and reveal gene acquisitions by horizontal gene transfer.</title>
        <authorList>
            <person name="Misner I."/>
            <person name="Blouin N."/>
            <person name="Leonard G."/>
            <person name="Richards T.A."/>
            <person name="Lane C.E."/>
        </authorList>
    </citation>
    <scope>NUCLEOTIDE SEQUENCE [LARGE SCALE GENOMIC DNA]</scope>
    <source>
        <strain evidence="2 3">ATCC 34112</strain>
    </source>
</reference>
<feature type="transmembrane region" description="Helical" evidence="1">
    <location>
        <begin position="636"/>
        <end position="663"/>
    </location>
</feature>
<name>A0A1V9ZY98_9STRA</name>
<feature type="transmembrane region" description="Helical" evidence="1">
    <location>
        <begin position="957"/>
        <end position="981"/>
    </location>
</feature>
<feature type="transmembrane region" description="Helical" evidence="1">
    <location>
        <begin position="121"/>
        <end position="140"/>
    </location>
</feature>
<keyword evidence="1" id="KW-0472">Membrane</keyword>
<dbReference type="OrthoDB" id="72976at2759"/>
<feature type="transmembrane region" description="Helical" evidence="1">
    <location>
        <begin position="1009"/>
        <end position="1031"/>
    </location>
</feature>
<dbReference type="PANTHER" id="PTHR13568:SF9">
    <property type="entry name" value="TRANSMEMBRANE PROTEIN 203"/>
    <property type="match status" value="1"/>
</dbReference>
<feature type="transmembrane region" description="Helical" evidence="1">
    <location>
        <begin position="604"/>
        <end position="624"/>
    </location>
</feature>